<dbReference type="AlphaFoldDB" id="A0A6N3G994"/>
<dbReference type="EMBL" id="CACRTX010000018">
    <property type="protein sequence ID" value="VYU60563.1"/>
    <property type="molecule type" value="Genomic_DNA"/>
</dbReference>
<dbReference type="EMBL" id="JARQDV010000018">
    <property type="protein sequence ID" value="MDT2966092.1"/>
    <property type="molecule type" value="Genomic_DNA"/>
</dbReference>
<evidence type="ECO:0000313" key="1">
    <source>
        <dbReference type="EMBL" id="MDT2966092.1"/>
    </source>
</evidence>
<gene>
    <name evidence="2" type="ORF">ECLFYP2_00774</name>
    <name evidence="1" type="ORF">P7I32_16040</name>
</gene>
<proteinExistence type="predicted"/>
<dbReference type="Proteomes" id="UP001268896">
    <property type="component" value="Unassembled WGS sequence"/>
</dbReference>
<reference evidence="1" key="2">
    <citation type="submission" date="2023-03" db="EMBL/GenBank/DDBJ databases">
        <authorList>
            <person name="Shen W."/>
            <person name="Cai J."/>
        </authorList>
    </citation>
    <scope>NUCLEOTIDE SEQUENCE</scope>
    <source>
        <strain evidence="1">K72-2</strain>
    </source>
</reference>
<accession>A0A6N3G994</accession>
<reference evidence="2" key="1">
    <citation type="submission" date="2019-11" db="EMBL/GenBank/DDBJ databases">
        <authorList>
            <person name="Feng L."/>
        </authorList>
    </citation>
    <scope>NUCLEOTIDE SEQUENCE</scope>
    <source>
        <strain evidence="2">ECasseliflavusLFYP2</strain>
    </source>
</reference>
<protein>
    <submittedName>
        <fullName evidence="2">Uncharacterized protein</fullName>
    </submittedName>
</protein>
<name>A0A6N3G994_ENTCA</name>
<evidence type="ECO:0000313" key="2">
    <source>
        <dbReference type="EMBL" id="VYU60563.1"/>
    </source>
</evidence>
<dbReference type="RefSeq" id="WP_005230922.1">
    <property type="nucleotide sequence ID" value="NZ_CACRTX010000018.1"/>
</dbReference>
<organism evidence="2">
    <name type="scientific">Enterococcus casseliflavus</name>
    <name type="common">Enterococcus flavescens</name>
    <dbReference type="NCBI Taxonomy" id="37734"/>
    <lineage>
        <taxon>Bacteria</taxon>
        <taxon>Bacillati</taxon>
        <taxon>Bacillota</taxon>
        <taxon>Bacilli</taxon>
        <taxon>Lactobacillales</taxon>
        <taxon>Enterococcaceae</taxon>
        <taxon>Enterococcus</taxon>
    </lineage>
</organism>
<sequence>MLKKGKLLMFFGTLLLGLTSFIGFGQLVSAEETGSIVGNEKDEVVISQDLTKEELILELATNSNITKDQAEELLFPSSVRAKRSVEVEESNYAVVKAAWQDRTISDYFGSSRQVYFYCRTTEGGGFRAIKEIVYAGFNAGDKSFKGTLQYALPDPNRIHYTLNGDLHHNGTINASGGISIGVGGSSSMDFSIGGSSSFYQHLFRNLDLYF</sequence>